<organism evidence="2 3">
    <name type="scientific">Reticulibacter mediterranei</name>
    <dbReference type="NCBI Taxonomy" id="2778369"/>
    <lineage>
        <taxon>Bacteria</taxon>
        <taxon>Bacillati</taxon>
        <taxon>Chloroflexota</taxon>
        <taxon>Ktedonobacteria</taxon>
        <taxon>Ktedonobacterales</taxon>
        <taxon>Reticulibacteraceae</taxon>
        <taxon>Reticulibacter</taxon>
    </lineage>
</organism>
<dbReference type="RefSeq" id="WP_220203718.1">
    <property type="nucleotide sequence ID" value="NZ_BNJK01000001.1"/>
</dbReference>
<dbReference type="Pfam" id="PF00561">
    <property type="entry name" value="Abhydrolase_1"/>
    <property type="match status" value="1"/>
</dbReference>
<reference evidence="2" key="1">
    <citation type="submission" date="2020-10" db="EMBL/GenBank/DDBJ databases">
        <title>Taxonomic study of unclassified bacteria belonging to the class Ktedonobacteria.</title>
        <authorList>
            <person name="Yabe S."/>
            <person name="Wang C.M."/>
            <person name="Zheng Y."/>
            <person name="Sakai Y."/>
            <person name="Cavaletti L."/>
            <person name="Monciardini P."/>
            <person name="Donadio S."/>
        </authorList>
    </citation>
    <scope>NUCLEOTIDE SEQUENCE</scope>
    <source>
        <strain evidence="2">ID150040</strain>
    </source>
</reference>
<keyword evidence="2" id="KW-0378">Hydrolase</keyword>
<sequence>MAFAKKLLTTSLAVGGALGVMAVFNKLTASMAGELDTVLTGEERRYPWKYGDMFYTVKGARDARPLLLIHGFAPGASSYEWRKNVDALAQDFRVYTLDLLGFGLSDRPAIEYTAETFADLISDFIREVIGKPTTVVAHGLSSTYVIADAYRRPKLFERLILVEPSPTILQESSSSPLQGLVQKALSAPIVGEFIYNLLNSRQAIRNYYDREGYHNPGLITDELVEYLYTSAHQSNSQYPVAALLSNELSLDVHEPFSRLQVPVVAVWGREGVLTPSEASAAFKRVNPRIEVRILDRCSYQVQEEQAESFNNLVKEAAAVKAQ</sequence>
<evidence type="ECO:0000313" key="2">
    <source>
        <dbReference type="EMBL" id="GHO92908.1"/>
    </source>
</evidence>
<proteinExistence type="predicted"/>
<name>A0A8J3II69_9CHLR</name>
<feature type="domain" description="AB hydrolase-1" evidence="1">
    <location>
        <begin position="65"/>
        <end position="294"/>
    </location>
</feature>
<gene>
    <name evidence="2" type="ORF">KSF_029560</name>
</gene>
<dbReference type="Gene3D" id="3.40.50.1820">
    <property type="entry name" value="alpha/beta hydrolase"/>
    <property type="match status" value="1"/>
</dbReference>
<dbReference type="SUPFAM" id="SSF53474">
    <property type="entry name" value="alpha/beta-Hydrolases"/>
    <property type="match status" value="1"/>
</dbReference>
<dbReference type="EMBL" id="BNJK01000001">
    <property type="protein sequence ID" value="GHO92908.1"/>
    <property type="molecule type" value="Genomic_DNA"/>
</dbReference>
<dbReference type="AlphaFoldDB" id="A0A8J3II69"/>
<protein>
    <submittedName>
        <fullName evidence="2">Alpha/beta hydrolase</fullName>
    </submittedName>
</protein>
<evidence type="ECO:0000313" key="3">
    <source>
        <dbReference type="Proteomes" id="UP000597444"/>
    </source>
</evidence>
<dbReference type="Proteomes" id="UP000597444">
    <property type="component" value="Unassembled WGS sequence"/>
</dbReference>
<dbReference type="PANTHER" id="PTHR46438">
    <property type="entry name" value="ALPHA/BETA-HYDROLASES SUPERFAMILY PROTEIN"/>
    <property type="match status" value="1"/>
</dbReference>
<dbReference type="PRINTS" id="PR00111">
    <property type="entry name" value="ABHYDROLASE"/>
</dbReference>
<evidence type="ECO:0000259" key="1">
    <source>
        <dbReference type="Pfam" id="PF00561"/>
    </source>
</evidence>
<dbReference type="InterPro" id="IPR000073">
    <property type="entry name" value="AB_hydrolase_1"/>
</dbReference>
<accession>A0A8J3II69</accession>
<comment type="caution">
    <text evidence="2">The sequence shown here is derived from an EMBL/GenBank/DDBJ whole genome shotgun (WGS) entry which is preliminary data.</text>
</comment>
<dbReference type="PANTHER" id="PTHR46438:SF2">
    <property type="entry name" value="ALPHA_BETA-HYDROLASES SUPERFAMILY PROTEIN"/>
    <property type="match status" value="1"/>
</dbReference>
<dbReference type="InterPro" id="IPR029058">
    <property type="entry name" value="AB_hydrolase_fold"/>
</dbReference>
<dbReference type="GO" id="GO:0016787">
    <property type="term" value="F:hydrolase activity"/>
    <property type="evidence" value="ECO:0007669"/>
    <property type="project" value="UniProtKB-KW"/>
</dbReference>
<keyword evidence="3" id="KW-1185">Reference proteome</keyword>